<dbReference type="GO" id="GO:0020037">
    <property type="term" value="F:heme binding"/>
    <property type="evidence" value="ECO:0007669"/>
    <property type="project" value="InterPro"/>
</dbReference>
<protein>
    <submittedName>
        <fullName evidence="5">Cytochrome p450 oxidoreductase</fullName>
    </submittedName>
</protein>
<comment type="caution">
    <text evidence="5">The sequence shown here is derived from an EMBL/GenBank/DDBJ whole genome shotgun (WGS) entry which is preliminary data.</text>
</comment>
<dbReference type="InterPro" id="IPR036396">
    <property type="entry name" value="Cyt_P450_sf"/>
</dbReference>
<evidence type="ECO:0000313" key="5">
    <source>
        <dbReference type="EMBL" id="KAF4450625.1"/>
    </source>
</evidence>
<dbReference type="Gene3D" id="1.10.630.10">
    <property type="entry name" value="Cytochrome P450"/>
    <property type="match status" value="1"/>
</dbReference>
<evidence type="ECO:0000256" key="4">
    <source>
        <dbReference type="PROSITE-ProRule" id="PRU00023"/>
    </source>
</evidence>
<proteinExistence type="predicted"/>
<organism evidence="5 6">
    <name type="scientific">Fusarium austroafricanum</name>
    <dbReference type="NCBI Taxonomy" id="2364996"/>
    <lineage>
        <taxon>Eukaryota</taxon>
        <taxon>Fungi</taxon>
        <taxon>Dikarya</taxon>
        <taxon>Ascomycota</taxon>
        <taxon>Pezizomycotina</taxon>
        <taxon>Sordariomycetes</taxon>
        <taxon>Hypocreomycetidae</taxon>
        <taxon>Hypocreales</taxon>
        <taxon>Nectriaceae</taxon>
        <taxon>Fusarium</taxon>
        <taxon>Fusarium concolor species complex</taxon>
    </lineage>
</organism>
<gene>
    <name evidence="5" type="ORF">F53441_6286</name>
</gene>
<keyword evidence="4" id="KW-0040">ANK repeat</keyword>
<reference evidence="5" key="1">
    <citation type="submission" date="2020-01" db="EMBL/GenBank/DDBJ databases">
        <title>Identification and distribution of gene clusters putatively required for synthesis of sphingolipid metabolism inhibitors in phylogenetically diverse species of the filamentous fungus Fusarium.</title>
        <authorList>
            <person name="Kim H.-S."/>
            <person name="Busman M."/>
            <person name="Brown D.W."/>
            <person name="Divon H."/>
            <person name="Uhlig S."/>
            <person name="Proctor R.H."/>
        </authorList>
    </citation>
    <scope>NUCLEOTIDE SEQUENCE</scope>
    <source>
        <strain evidence="5">NRRL 53441</strain>
    </source>
</reference>
<dbReference type="InterPro" id="IPR036770">
    <property type="entry name" value="Ankyrin_rpt-contain_sf"/>
</dbReference>
<name>A0A8H4KG13_9HYPO</name>
<dbReference type="InterPro" id="IPR001128">
    <property type="entry name" value="Cyt_P450"/>
</dbReference>
<dbReference type="GO" id="GO:0016705">
    <property type="term" value="F:oxidoreductase activity, acting on paired donors, with incorporation or reduction of molecular oxygen"/>
    <property type="evidence" value="ECO:0007669"/>
    <property type="project" value="InterPro"/>
</dbReference>
<dbReference type="Pfam" id="PF12796">
    <property type="entry name" value="Ank_2"/>
    <property type="match status" value="1"/>
</dbReference>
<keyword evidence="1" id="KW-0349">Heme</keyword>
<dbReference type="PRINTS" id="PR00463">
    <property type="entry name" value="EP450I"/>
</dbReference>
<dbReference type="OrthoDB" id="3200163at2759"/>
<evidence type="ECO:0000256" key="2">
    <source>
        <dbReference type="ARBA" id="ARBA00022723"/>
    </source>
</evidence>
<evidence type="ECO:0000256" key="1">
    <source>
        <dbReference type="ARBA" id="ARBA00022617"/>
    </source>
</evidence>
<dbReference type="PROSITE" id="PS50088">
    <property type="entry name" value="ANK_REPEAT"/>
    <property type="match status" value="1"/>
</dbReference>
<keyword evidence="2" id="KW-0479">Metal-binding</keyword>
<dbReference type="Gene3D" id="1.25.40.20">
    <property type="entry name" value="Ankyrin repeat-containing domain"/>
    <property type="match status" value="2"/>
</dbReference>
<evidence type="ECO:0000313" key="6">
    <source>
        <dbReference type="Proteomes" id="UP000605986"/>
    </source>
</evidence>
<dbReference type="GO" id="GO:0005506">
    <property type="term" value="F:iron ion binding"/>
    <property type="evidence" value="ECO:0007669"/>
    <property type="project" value="InterPro"/>
</dbReference>
<dbReference type="InterPro" id="IPR002401">
    <property type="entry name" value="Cyt_P450_E_grp-I"/>
</dbReference>
<keyword evidence="6" id="KW-1185">Reference proteome</keyword>
<dbReference type="InterPro" id="IPR002110">
    <property type="entry name" value="Ankyrin_rpt"/>
</dbReference>
<accession>A0A8H4KG13</accession>
<dbReference type="PANTHER" id="PTHR24305">
    <property type="entry name" value="CYTOCHROME P450"/>
    <property type="match status" value="1"/>
</dbReference>
<dbReference type="SUPFAM" id="SSF48403">
    <property type="entry name" value="Ankyrin repeat"/>
    <property type="match status" value="1"/>
</dbReference>
<feature type="repeat" description="ANK" evidence="4">
    <location>
        <begin position="609"/>
        <end position="641"/>
    </location>
</feature>
<dbReference type="SUPFAM" id="SSF48264">
    <property type="entry name" value="Cytochrome P450"/>
    <property type="match status" value="1"/>
</dbReference>
<dbReference type="Proteomes" id="UP000605986">
    <property type="component" value="Unassembled WGS sequence"/>
</dbReference>
<keyword evidence="3" id="KW-0408">Iron</keyword>
<dbReference type="InterPro" id="IPR050121">
    <property type="entry name" value="Cytochrome_P450_monoxygenase"/>
</dbReference>
<dbReference type="AlphaFoldDB" id="A0A8H4KG13"/>
<dbReference type="SMART" id="SM00248">
    <property type="entry name" value="ANK"/>
    <property type="match status" value="4"/>
</dbReference>
<evidence type="ECO:0000256" key="3">
    <source>
        <dbReference type="ARBA" id="ARBA00023004"/>
    </source>
</evidence>
<dbReference type="PANTHER" id="PTHR24305:SF190">
    <property type="entry name" value="P450, PUTATIVE (EUROFUNG)-RELATED"/>
    <property type="match status" value="1"/>
</dbReference>
<dbReference type="GO" id="GO:0004497">
    <property type="term" value="F:monooxygenase activity"/>
    <property type="evidence" value="ECO:0007669"/>
    <property type="project" value="InterPro"/>
</dbReference>
<dbReference type="PRINTS" id="PR00385">
    <property type="entry name" value="P450"/>
</dbReference>
<dbReference type="Pfam" id="PF00067">
    <property type="entry name" value="p450"/>
    <property type="match status" value="1"/>
</dbReference>
<sequence>MSSVVHYESSIDKCADLLTQHLEEMADSGELEDMRNWFQCYAFDVIGLITYGKRLGFLDRGEDIAGISAALDQNLQYSAQSGIFPSLHPYFIPVKNYLAGSKGAGRKSETCTADEDSVATRDFLTKFLGKHNNDPEVFTEFHVLSGCAQNMFAGSDTTAITLSAVFYYLLKNPCSLEKLRDEVDSHTERIELSRAPTFKETQRMPYLQAVIKEALRMHPATKVGINAWVAHRNTHVFDDDANDFSPERWLKSDKERLSMMNHYFMPMAELLGIVAGGAGLASLAIQLANGGQKLRHRYKDAKDLGNKLSWLCEDLEIMGKQLMQLETDTSSILQQQLGPIMLERCRSRSASIATRLENLTSTIPANQSKKQFIHIAFRSAEVLKSCDNPTCLARRYRFDLRVTLGRYGIPWEMIFGLDVKAELGRYSLQPCLKIQAIVDFTAPGFVILESLAFGELDWTDAEAELQLLYKSDPGLMKNCAGSYFRSFDEDLACSLVAAGCDFRHAMPTSDIWRRNWNLHSDIANDPFDIDMFKIFLQVNPDIGDSPTLHTTVLHSSNENFELLVKKTKQPLESFVNFLGQTPLHIAVRQPSRIAQLLGAGHQVDPQDKYGRTPLVYAAAMDLSETAMILIEHGACLKIPGEKERESLIKIVMNRNNWTLFWKIIDFVEVVEPSLTCQLFWDVFEATIDESCYVAHESDGIQNGCYNFWSRVVSTLGDPNISLPDGRTLMHIVKQSHAARVLIELGFNSFNKRDELGEHSLFKIASILDPSLFRWAVSEGSDINLQNNNGCSVLHQILDGYVNYKHLPQLLEILGFLLDSGVNVSLRDSCLCNCSNDGCVPGSDSWSSLRFLEWLELLEERGKITEAREACLGALRKAYYNEAGLHRTCQCHWHRFYWDIEDAEGQFWDIPQQLKIDALDSKMRDIEGRHYEEMKSELMACLTRRDRTMYKPPEAWLQSRVEPSPRPLPRNVSQMVKEVEERGRSPMKELLGLVLTASDPEIPEPLLTSWKVIIQRFLESNAWLHRRDLGLDVVEFGIGLHLCGGEKFLSRIPLLTQLMEVLEADDEVIMRGKF</sequence>
<dbReference type="EMBL" id="JAADJG010000244">
    <property type="protein sequence ID" value="KAF4450625.1"/>
    <property type="molecule type" value="Genomic_DNA"/>
</dbReference>